<name>A0A0V0YDA0_TRIPS</name>
<gene>
    <name evidence="2" type="ORF">T4E_12302</name>
</gene>
<feature type="compositionally biased region" description="Acidic residues" evidence="1">
    <location>
        <begin position="80"/>
        <end position="93"/>
    </location>
</feature>
<organism evidence="2 3">
    <name type="scientific">Trichinella pseudospiralis</name>
    <name type="common">Parasitic roundworm</name>
    <dbReference type="NCBI Taxonomy" id="6337"/>
    <lineage>
        <taxon>Eukaryota</taxon>
        <taxon>Metazoa</taxon>
        <taxon>Ecdysozoa</taxon>
        <taxon>Nematoda</taxon>
        <taxon>Enoplea</taxon>
        <taxon>Dorylaimia</taxon>
        <taxon>Trichinellida</taxon>
        <taxon>Trichinellidae</taxon>
        <taxon>Trichinella</taxon>
    </lineage>
</organism>
<accession>A0A0V0YDA0</accession>
<sequence>MNIFFCFASSNVQLSQRKLAEKQQSDEEVVEEEEEESTTDSLFEEPSSSSLTDESDCGLDEELRKRLRLRPDSSGSEADTISDESGYIDEDDRPDAVVAPSNSALRAIESTAL</sequence>
<dbReference type="STRING" id="6337.A0A0V0YDA0"/>
<evidence type="ECO:0000256" key="1">
    <source>
        <dbReference type="SAM" id="MobiDB-lite"/>
    </source>
</evidence>
<evidence type="ECO:0000313" key="3">
    <source>
        <dbReference type="Proteomes" id="UP000054815"/>
    </source>
</evidence>
<proteinExistence type="predicted"/>
<dbReference type="Proteomes" id="UP000054815">
    <property type="component" value="Unassembled WGS sequence"/>
</dbReference>
<dbReference type="AlphaFoldDB" id="A0A0V0YDA0"/>
<dbReference type="EMBL" id="JYDU01000023">
    <property type="protein sequence ID" value="KRX98223.1"/>
    <property type="molecule type" value="Genomic_DNA"/>
</dbReference>
<protein>
    <submittedName>
        <fullName evidence="2">Uncharacterized protein</fullName>
    </submittedName>
</protein>
<feature type="compositionally biased region" description="Acidic residues" evidence="1">
    <location>
        <begin position="26"/>
        <end position="38"/>
    </location>
</feature>
<evidence type="ECO:0000313" key="2">
    <source>
        <dbReference type="EMBL" id="KRX98223.1"/>
    </source>
</evidence>
<comment type="caution">
    <text evidence="2">The sequence shown here is derived from an EMBL/GenBank/DDBJ whole genome shotgun (WGS) entry which is preliminary data.</text>
</comment>
<feature type="region of interest" description="Disordered" evidence="1">
    <location>
        <begin position="16"/>
        <end position="102"/>
    </location>
</feature>
<reference evidence="2 3" key="1">
    <citation type="submission" date="2015-01" db="EMBL/GenBank/DDBJ databases">
        <title>Evolution of Trichinella species and genotypes.</title>
        <authorList>
            <person name="Korhonen P.K."/>
            <person name="Edoardo P."/>
            <person name="Giuseppe L.R."/>
            <person name="Gasser R.B."/>
        </authorList>
    </citation>
    <scope>NUCLEOTIDE SEQUENCE [LARGE SCALE GENOMIC DNA]</scope>
    <source>
        <strain evidence="2">ISS141</strain>
    </source>
</reference>